<organism evidence="1 2">
    <name type="scientific">Araneus ventricosus</name>
    <name type="common">Orbweaver spider</name>
    <name type="synonym">Epeira ventricosa</name>
    <dbReference type="NCBI Taxonomy" id="182803"/>
    <lineage>
        <taxon>Eukaryota</taxon>
        <taxon>Metazoa</taxon>
        <taxon>Ecdysozoa</taxon>
        <taxon>Arthropoda</taxon>
        <taxon>Chelicerata</taxon>
        <taxon>Arachnida</taxon>
        <taxon>Araneae</taxon>
        <taxon>Araneomorphae</taxon>
        <taxon>Entelegynae</taxon>
        <taxon>Araneoidea</taxon>
        <taxon>Araneidae</taxon>
        <taxon>Araneus</taxon>
    </lineage>
</organism>
<evidence type="ECO:0008006" key="3">
    <source>
        <dbReference type="Google" id="ProtNLM"/>
    </source>
</evidence>
<name>A0A4Y2GIN8_ARAVE</name>
<sequence>MVWGAISYDSRSTLVVIPRTQTENLNVSLVIQLVALSFMNSNQEGVFQQNNARPHTAVVTQHALRCVDMLPWTARSPDLSPIENVWDIIGRQL</sequence>
<dbReference type="EMBL" id="BGPR01001386">
    <property type="protein sequence ID" value="GBM52646.1"/>
    <property type="molecule type" value="Genomic_DNA"/>
</dbReference>
<accession>A0A4Y2GIN8</accession>
<keyword evidence="2" id="KW-1185">Reference proteome</keyword>
<reference evidence="1 2" key="1">
    <citation type="journal article" date="2019" name="Sci. Rep.">
        <title>Orb-weaving spider Araneus ventricosus genome elucidates the spidroin gene catalogue.</title>
        <authorList>
            <person name="Kono N."/>
            <person name="Nakamura H."/>
            <person name="Ohtoshi R."/>
            <person name="Moran D.A.P."/>
            <person name="Shinohara A."/>
            <person name="Yoshida Y."/>
            <person name="Fujiwara M."/>
            <person name="Mori M."/>
            <person name="Tomita M."/>
            <person name="Arakawa K."/>
        </authorList>
    </citation>
    <scope>NUCLEOTIDE SEQUENCE [LARGE SCALE GENOMIC DNA]</scope>
</reference>
<dbReference type="GO" id="GO:0003676">
    <property type="term" value="F:nucleic acid binding"/>
    <property type="evidence" value="ECO:0007669"/>
    <property type="project" value="InterPro"/>
</dbReference>
<protein>
    <recommendedName>
        <fullName evidence="3">Tc1-like transposase DDE domain-containing protein</fullName>
    </recommendedName>
</protein>
<dbReference type="Proteomes" id="UP000499080">
    <property type="component" value="Unassembled WGS sequence"/>
</dbReference>
<dbReference type="InterPro" id="IPR036397">
    <property type="entry name" value="RNaseH_sf"/>
</dbReference>
<dbReference type="AlphaFoldDB" id="A0A4Y2GIN8"/>
<evidence type="ECO:0000313" key="1">
    <source>
        <dbReference type="EMBL" id="GBM52646.1"/>
    </source>
</evidence>
<evidence type="ECO:0000313" key="2">
    <source>
        <dbReference type="Proteomes" id="UP000499080"/>
    </source>
</evidence>
<dbReference type="OrthoDB" id="3599154at2759"/>
<dbReference type="Gene3D" id="3.30.420.10">
    <property type="entry name" value="Ribonuclease H-like superfamily/Ribonuclease H"/>
    <property type="match status" value="1"/>
</dbReference>
<proteinExistence type="predicted"/>
<comment type="caution">
    <text evidence="1">The sequence shown here is derived from an EMBL/GenBank/DDBJ whole genome shotgun (WGS) entry which is preliminary data.</text>
</comment>
<gene>
    <name evidence="1" type="ORF">AVEN_68331_1</name>
</gene>